<organism evidence="12 13">
    <name type="scientific">Candidatus Viadribacter manganicus</name>
    <dbReference type="NCBI Taxonomy" id="1759059"/>
    <lineage>
        <taxon>Bacteria</taxon>
        <taxon>Pseudomonadati</taxon>
        <taxon>Pseudomonadota</taxon>
        <taxon>Alphaproteobacteria</taxon>
        <taxon>Hyphomonadales</taxon>
        <taxon>Hyphomonadaceae</taxon>
        <taxon>Candidatus Viadribacter</taxon>
    </lineage>
</organism>
<dbReference type="NCBIfam" id="TIGR01044">
    <property type="entry name" value="rplV_bact"/>
    <property type="match status" value="1"/>
</dbReference>
<dbReference type="InterPro" id="IPR005727">
    <property type="entry name" value="Ribosomal_uL22_bac/chlpt-type"/>
</dbReference>
<keyword evidence="2 7" id="KW-0699">rRNA-binding</keyword>
<comment type="similarity">
    <text evidence="1 7 8">Belongs to the universal ribosomal protein uL22 family.</text>
</comment>
<dbReference type="PANTHER" id="PTHR13501">
    <property type="entry name" value="CHLOROPLAST 50S RIBOSOMAL PROTEIN L22-RELATED"/>
    <property type="match status" value="1"/>
</dbReference>
<dbReference type="SUPFAM" id="SSF54843">
    <property type="entry name" value="Ribosomal protein L22"/>
    <property type="match status" value="1"/>
</dbReference>
<dbReference type="GO" id="GO:0006412">
    <property type="term" value="P:translation"/>
    <property type="evidence" value="ECO:0007669"/>
    <property type="project" value="UniProtKB-UniRule"/>
</dbReference>
<keyword evidence="4 7" id="KW-0689">Ribosomal protein</keyword>
<evidence type="ECO:0000256" key="4">
    <source>
        <dbReference type="ARBA" id="ARBA00022980"/>
    </source>
</evidence>
<evidence type="ECO:0000256" key="1">
    <source>
        <dbReference type="ARBA" id="ARBA00009451"/>
    </source>
</evidence>
<dbReference type="AlphaFoldDB" id="A0A1B1AML3"/>
<proteinExistence type="inferred from homology"/>
<dbReference type="PANTHER" id="PTHR13501:SF8">
    <property type="entry name" value="LARGE RIBOSOMAL SUBUNIT PROTEIN UL22M"/>
    <property type="match status" value="1"/>
</dbReference>
<dbReference type="STRING" id="1759059.ATE48_18875"/>
<dbReference type="RefSeq" id="WP_066774288.1">
    <property type="nucleotide sequence ID" value="NZ_CP013244.1"/>
</dbReference>
<evidence type="ECO:0000313" key="12">
    <source>
        <dbReference type="EMBL" id="ANP47812.1"/>
    </source>
</evidence>
<keyword evidence="13" id="KW-1185">Reference proteome</keyword>
<dbReference type="GO" id="GO:0003735">
    <property type="term" value="F:structural constituent of ribosome"/>
    <property type="evidence" value="ECO:0007669"/>
    <property type="project" value="InterPro"/>
</dbReference>
<comment type="function">
    <text evidence="7 10">This protein binds specifically to 23S rRNA; its binding is stimulated by other ribosomal proteins, e.g., L4, L17, and L20. It is important during the early stages of 50S assembly. It makes multiple contacts with different domains of the 23S rRNA in the assembled 50S subunit and ribosome.</text>
</comment>
<feature type="region of interest" description="Disordered" evidence="11">
    <location>
        <begin position="1"/>
        <end position="22"/>
    </location>
</feature>
<evidence type="ECO:0000256" key="7">
    <source>
        <dbReference type="HAMAP-Rule" id="MF_01331"/>
    </source>
</evidence>
<keyword evidence="3 7" id="KW-0694">RNA-binding</keyword>
<evidence type="ECO:0000256" key="5">
    <source>
        <dbReference type="ARBA" id="ARBA00023274"/>
    </source>
</evidence>
<evidence type="ECO:0000256" key="3">
    <source>
        <dbReference type="ARBA" id="ARBA00022884"/>
    </source>
</evidence>
<dbReference type="InParanoid" id="A0A1B1AML3"/>
<dbReference type="CDD" id="cd00336">
    <property type="entry name" value="Ribosomal_L22"/>
    <property type="match status" value="1"/>
</dbReference>
<protein>
    <recommendedName>
        <fullName evidence="6 7">Large ribosomal subunit protein uL22</fullName>
    </recommendedName>
</protein>
<comment type="function">
    <text evidence="7">The globular domain of the protein is located near the polypeptide exit tunnel on the outside of the subunit, while an extended beta-hairpin is found that lines the wall of the exit tunnel in the center of the 70S ribosome.</text>
</comment>
<evidence type="ECO:0000256" key="6">
    <source>
        <dbReference type="ARBA" id="ARBA00035207"/>
    </source>
</evidence>
<dbReference type="InterPro" id="IPR036394">
    <property type="entry name" value="Ribosomal_uL22_sf"/>
</dbReference>
<accession>A0A1B1AML3</accession>
<evidence type="ECO:0000256" key="2">
    <source>
        <dbReference type="ARBA" id="ARBA00022730"/>
    </source>
</evidence>
<dbReference type="GO" id="GO:0022625">
    <property type="term" value="C:cytosolic large ribosomal subunit"/>
    <property type="evidence" value="ECO:0007669"/>
    <property type="project" value="TreeGrafter"/>
</dbReference>
<dbReference type="Proteomes" id="UP000092498">
    <property type="component" value="Chromosome"/>
</dbReference>
<dbReference type="EMBL" id="CP013244">
    <property type="protein sequence ID" value="ANP47812.1"/>
    <property type="molecule type" value="Genomic_DNA"/>
</dbReference>
<dbReference type="Gene3D" id="3.90.470.10">
    <property type="entry name" value="Ribosomal protein L22/L17"/>
    <property type="match status" value="1"/>
</dbReference>
<evidence type="ECO:0000256" key="11">
    <source>
        <dbReference type="SAM" id="MobiDB-lite"/>
    </source>
</evidence>
<dbReference type="FunCoup" id="A0A1B1AML3">
    <property type="interactions" value="537"/>
</dbReference>
<dbReference type="GO" id="GO:0019843">
    <property type="term" value="F:rRNA binding"/>
    <property type="evidence" value="ECO:0007669"/>
    <property type="project" value="UniProtKB-UniRule"/>
</dbReference>
<reference evidence="12 13" key="1">
    <citation type="submission" date="2015-11" db="EMBL/GenBank/DDBJ databases">
        <title>Whole-Genome Sequence of Candidatus Oderbacter manganicum from the National Park Lower Oder Valley, Germany.</title>
        <authorList>
            <person name="Braun B."/>
            <person name="Liere K."/>
            <person name="Szewzyk U."/>
        </authorList>
    </citation>
    <scope>NUCLEOTIDE SEQUENCE [LARGE SCALE GENOMIC DNA]</scope>
    <source>
        <strain evidence="12 13">OTSz_A_272</strain>
    </source>
</reference>
<evidence type="ECO:0000313" key="13">
    <source>
        <dbReference type="Proteomes" id="UP000092498"/>
    </source>
</evidence>
<sequence length="141" mass="15737">MIAASEKQRTPEGKNRRREASNEAKAILRTLRISPQKLNLVAQSIRGLSAEKAVNELRFSQKRIAKDVLKCLKSAIDNAENNHGLDVDGLVVAQAHVGKNITMKRMHTRARGRGVRIEKMFSQLTIVLRDTTKQPEKAEAA</sequence>
<evidence type="ECO:0000256" key="9">
    <source>
        <dbReference type="RuleBase" id="RU004006"/>
    </source>
</evidence>
<dbReference type="KEGG" id="cbot:ATE48_18875"/>
<keyword evidence="5 7" id="KW-0687">Ribonucleoprotein</keyword>
<evidence type="ECO:0000256" key="8">
    <source>
        <dbReference type="RuleBase" id="RU004005"/>
    </source>
</evidence>
<gene>
    <name evidence="7" type="primary">rplV</name>
    <name evidence="12" type="ORF">ATE48_18875</name>
</gene>
<dbReference type="OrthoDB" id="9805969at2"/>
<dbReference type="Pfam" id="PF00237">
    <property type="entry name" value="Ribosomal_L22"/>
    <property type="match status" value="1"/>
</dbReference>
<dbReference type="HAMAP" id="MF_01331_B">
    <property type="entry name" value="Ribosomal_uL22_B"/>
    <property type="match status" value="1"/>
</dbReference>
<evidence type="ECO:0000256" key="10">
    <source>
        <dbReference type="RuleBase" id="RU004008"/>
    </source>
</evidence>
<name>A0A1B1AML3_9PROT</name>
<dbReference type="InterPro" id="IPR001063">
    <property type="entry name" value="Ribosomal_uL22"/>
</dbReference>
<comment type="subunit">
    <text evidence="7 9">Part of the 50S ribosomal subunit.</text>
</comment>
<dbReference type="InterPro" id="IPR047867">
    <property type="entry name" value="Ribosomal_uL22_bac/org-type"/>
</dbReference>